<dbReference type="InterPro" id="IPR002938">
    <property type="entry name" value="FAD-bd"/>
</dbReference>
<reference evidence="5 6" key="1">
    <citation type="submission" date="2018-05" db="EMBL/GenBank/DDBJ databases">
        <title>Streptomyces venezuelae.</title>
        <authorList>
            <person name="Kim W."/>
            <person name="Lee N."/>
            <person name="Cho B.-K."/>
        </authorList>
    </citation>
    <scope>NUCLEOTIDE SEQUENCE [LARGE SCALE GENOMIC DNA]</scope>
    <source>
        <strain evidence="5 6">ATCC 21782</strain>
    </source>
</reference>
<dbReference type="Gene3D" id="3.30.70.2450">
    <property type="match status" value="1"/>
</dbReference>
<dbReference type="Proteomes" id="UP000325211">
    <property type="component" value="Chromosome"/>
</dbReference>
<accession>A0A5P2DAG3</accession>
<dbReference type="SUPFAM" id="SSF51905">
    <property type="entry name" value="FAD/NAD(P)-binding domain"/>
    <property type="match status" value="1"/>
</dbReference>
<evidence type="ECO:0000313" key="6">
    <source>
        <dbReference type="Proteomes" id="UP000325211"/>
    </source>
</evidence>
<gene>
    <name evidence="5" type="ORF">DEJ50_03215</name>
</gene>
<evidence type="ECO:0000313" key="5">
    <source>
        <dbReference type="EMBL" id="QES52115.1"/>
    </source>
</evidence>
<dbReference type="GO" id="GO:0071949">
    <property type="term" value="F:FAD binding"/>
    <property type="evidence" value="ECO:0007669"/>
    <property type="project" value="InterPro"/>
</dbReference>
<dbReference type="AlphaFoldDB" id="A0A5P2DAG3"/>
<dbReference type="EMBL" id="CP029190">
    <property type="protein sequence ID" value="QES52115.1"/>
    <property type="molecule type" value="Genomic_DNA"/>
</dbReference>
<dbReference type="Gene3D" id="3.40.30.120">
    <property type="match status" value="1"/>
</dbReference>
<dbReference type="PRINTS" id="PR00420">
    <property type="entry name" value="RNGMNOXGNASE"/>
</dbReference>
<dbReference type="InterPro" id="IPR050641">
    <property type="entry name" value="RIFMO-like"/>
</dbReference>
<feature type="domain" description="FAD-binding" evidence="4">
    <location>
        <begin position="5"/>
        <end position="338"/>
    </location>
</feature>
<dbReference type="GO" id="GO:0016709">
    <property type="term" value="F:oxidoreductase activity, acting on paired donors, with incorporation or reduction of molecular oxygen, NAD(P)H as one donor, and incorporation of one atom of oxygen"/>
    <property type="evidence" value="ECO:0007669"/>
    <property type="project" value="UniProtKB-ARBA"/>
</dbReference>
<dbReference type="Pfam" id="PF01494">
    <property type="entry name" value="FAD_binding_3"/>
    <property type="match status" value="1"/>
</dbReference>
<dbReference type="RefSeq" id="WP_150205886.1">
    <property type="nucleotide sequence ID" value="NZ_CP029190.1"/>
</dbReference>
<dbReference type="PANTHER" id="PTHR43004:SF19">
    <property type="entry name" value="BINDING MONOOXYGENASE, PUTATIVE (JCVI)-RELATED"/>
    <property type="match status" value="1"/>
</dbReference>
<proteinExistence type="predicted"/>
<keyword evidence="3" id="KW-0274">FAD</keyword>
<evidence type="ECO:0000256" key="2">
    <source>
        <dbReference type="ARBA" id="ARBA00022630"/>
    </source>
</evidence>
<evidence type="ECO:0000256" key="1">
    <source>
        <dbReference type="ARBA" id="ARBA00001974"/>
    </source>
</evidence>
<dbReference type="PANTHER" id="PTHR43004">
    <property type="entry name" value="TRK SYSTEM POTASSIUM UPTAKE PROTEIN"/>
    <property type="match status" value="1"/>
</dbReference>
<evidence type="ECO:0000256" key="3">
    <source>
        <dbReference type="ARBA" id="ARBA00022827"/>
    </source>
</evidence>
<dbReference type="PROSITE" id="PS51257">
    <property type="entry name" value="PROKAR_LIPOPROTEIN"/>
    <property type="match status" value="1"/>
</dbReference>
<protein>
    <recommendedName>
        <fullName evidence="4">FAD-binding domain-containing protein</fullName>
    </recommendedName>
</protein>
<dbReference type="InterPro" id="IPR036188">
    <property type="entry name" value="FAD/NAD-bd_sf"/>
</dbReference>
<comment type="cofactor">
    <cofactor evidence="1">
        <name>FAD</name>
        <dbReference type="ChEBI" id="CHEBI:57692"/>
    </cofactor>
</comment>
<keyword evidence="2" id="KW-0285">Flavoprotein</keyword>
<organism evidence="5 6">
    <name type="scientific">Streptomyces venezuelae</name>
    <dbReference type="NCBI Taxonomy" id="54571"/>
    <lineage>
        <taxon>Bacteria</taxon>
        <taxon>Bacillati</taxon>
        <taxon>Actinomycetota</taxon>
        <taxon>Actinomycetes</taxon>
        <taxon>Kitasatosporales</taxon>
        <taxon>Streptomycetaceae</taxon>
        <taxon>Streptomyces</taxon>
    </lineage>
</organism>
<evidence type="ECO:0000259" key="4">
    <source>
        <dbReference type="Pfam" id="PF01494"/>
    </source>
</evidence>
<name>A0A5P2DAG3_STRVZ</name>
<dbReference type="Gene3D" id="3.50.50.60">
    <property type="entry name" value="FAD/NAD(P)-binding domain"/>
    <property type="match status" value="1"/>
</dbReference>
<dbReference type="Pfam" id="PF21274">
    <property type="entry name" value="Rng_hyd_C"/>
    <property type="match status" value="1"/>
</dbReference>
<dbReference type="OrthoDB" id="8670884at2"/>
<sequence>MRSETVVVVGAGPTGLATACALRAAGRDVRVLDRATGPADTSRALGLQPRGAEVLARLGALGDIPARSVRIGQVATHVDGRLLARLPVGRPTKRVTRPGLLVSQAEVEACLRSRLSGLGVEVEWQCEAVDLRQEADEILLRCGDGEVRAGWLVGCDGAHSRVRKAAGIAFPGVPLVERFLLADVTARLSLPRDTVAVWLRGDTMLGAFPLPGEDVWRLMAPAPADAEDTLPLRPADLLADLLTAEAGMPAGLVDAVHWESVFRIHRRLAASYRKGRVFLAGDAAHIHSPFGGQGMNTGLGDAENLAWKLALVAAGRASAGLLDTYEAERRPVAREVLSSTSAMTGLVLGGTWWARLLRDRVFVPLLNQPVVQRRIWVKSSQLALTYRRGPLGAGRRLPSAGPRAGDRIPDRTCTRADGTATRLHDELGGCWALLTLGGGTPEPDWDAVARRHLGAGRFSRLFAPDGPQHTFLVRPDGHLAWRGTSPAAMGRALSRILVDGALR</sequence>